<dbReference type="GO" id="GO:0090729">
    <property type="term" value="F:toxin activity"/>
    <property type="evidence" value="ECO:0007669"/>
    <property type="project" value="UniProtKB-KW"/>
</dbReference>
<feature type="disulfide bond" evidence="2">
    <location>
        <begin position="12"/>
        <end position="46"/>
    </location>
</feature>
<reference evidence="4 5" key="1">
    <citation type="journal article" date="2018" name="Sci. Rep.">
        <title>Comparative analysis of the Pocillopora damicornis genome highlights role of immune system in coral evolution.</title>
        <authorList>
            <person name="Cunning R."/>
            <person name="Bay R.A."/>
            <person name="Gillette P."/>
            <person name="Baker A.C."/>
            <person name="Traylor-Knowles N."/>
        </authorList>
    </citation>
    <scope>NUCLEOTIDE SEQUENCE [LARGE SCALE GENOMIC DNA]</scope>
    <source>
        <strain evidence="4">RSMAS</strain>
        <tissue evidence="4">Whole animal</tissue>
    </source>
</reference>
<accession>A0A3M6T3Z4</accession>
<gene>
    <name evidence="4" type="ORF">pdam_00021147</name>
</gene>
<dbReference type="AlphaFoldDB" id="A0A3M6T3Z4"/>
<dbReference type="PROSITE" id="PS51670">
    <property type="entry name" value="SHKT"/>
    <property type="match status" value="1"/>
</dbReference>
<evidence type="ECO:0000313" key="5">
    <source>
        <dbReference type="Proteomes" id="UP000275408"/>
    </source>
</evidence>
<sequence length="152" mass="17151">MLMKSDRIKGSCEDKNVHCKSWAFNGECGKNPKYMLFNCPKSCGVCPVCEDKNEHCKSWVFHACEDKNEHCKSWAFNGECGKKSKVHAVQLPQKLWSLSRIRTNIVNPGHRAVNAKKIQGTCCSIALKVAKSVQNRSETHLTCLPPDQMEKI</sequence>
<evidence type="ECO:0000259" key="3">
    <source>
        <dbReference type="PROSITE" id="PS51670"/>
    </source>
</evidence>
<dbReference type="Gene3D" id="1.10.10.1940">
    <property type="match status" value="1"/>
</dbReference>
<evidence type="ECO:0000256" key="1">
    <source>
        <dbReference type="ARBA" id="ARBA00022656"/>
    </source>
</evidence>
<organism evidence="4 5">
    <name type="scientific">Pocillopora damicornis</name>
    <name type="common">Cauliflower coral</name>
    <name type="synonym">Millepora damicornis</name>
    <dbReference type="NCBI Taxonomy" id="46731"/>
    <lineage>
        <taxon>Eukaryota</taxon>
        <taxon>Metazoa</taxon>
        <taxon>Cnidaria</taxon>
        <taxon>Anthozoa</taxon>
        <taxon>Hexacorallia</taxon>
        <taxon>Scleractinia</taxon>
        <taxon>Astrocoeniina</taxon>
        <taxon>Pocilloporidae</taxon>
        <taxon>Pocillopora</taxon>
    </lineage>
</organism>
<comment type="caution">
    <text evidence="4">The sequence shown here is derived from an EMBL/GenBank/DDBJ whole genome shotgun (WGS) entry which is preliminary data.</text>
</comment>
<dbReference type="EMBL" id="RCHS01004382">
    <property type="protein sequence ID" value="RMX34540.1"/>
    <property type="molecule type" value="Genomic_DNA"/>
</dbReference>
<dbReference type="Proteomes" id="UP000275408">
    <property type="component" value="Unassembled WGS sequence"/>
</dbReference>
<evidence type="ECO:0000256" key="2">
    <source>
        <dbReference type="PROSITE-ProRule" id="PRU01005"/>
    </source>
</evidence>
<keyword evidence="1" id="KW-0800">Toxin</keyword>
<evidence type="ECO:0000313" key="4">
    <source>
        <dbReference type="EMBL" id="RMX34540.1"/>
    </source>
</evidence>
<name>A0A3M6T3Z4_POCDA</name>
<keyword evidence="5" id="KW-1185">Reference proteome</keyword>
<comment type="caution">
    <text evidence="2">Lacks conserved residue(s) required for the propagation of feature annotation.</text>
</comment>
<proteinExistence type="predicted"/>
<feature type="domain" description="ShKT" evidence="3">
    <location>
        <begin position="12"/>
        <end position="46"/>
    </location>
</feature>
<dbReference type="InterPro" id="IPR003582">
    <property type="entry name" value="ShKT_dom"/>
</dbReference>
<dbReference type="Pfam" id="PF01549">
    <property type="entry name" value="ShK"/>
    <property type="match status" value="2"/>
</dbReference>
<keyword evidence="2" id="KW-1015">Disulfide bond</keyword>
<protein>
    <recommendedName>
        <fullName evidence="3">ShKT domain-containing protein</fullName>
    </recommendedName>
</protein>
<dbReference type="SMART" id="SM00254">
    <property type="entry name" value="ShKT"/>
    <property type="match status" value="2"/>
</dbReference>